<keyword evidence="5 7" id="KW-0627">Porphyrin biosynthesis</keyword>
<keyword evidence="2 7" id="KW-0408">Iron</keyword>
<comment type="catalytic activity">
    <reaction evidence="7 8">
        <text>heme b + 2 H(+) = protoporphyrin IX + Fe(2+)</text>
        <dbReference type="Rhea" id="RHEA:22584"/>
        <dbReference type="ChEBI" id="CHEBI:15378"/>
        <dbReference type="ChEBI" id="CHEBI:29033"/>
        <dbReference type="ChEBI" id="CHEBI:57306"/>
        <dbReference type="ChEBI" id="CHEBI:60344"/>
        <dbReference type="EC" id="4.98.1.1"/>
    </reaction>
</comment>
<dbReference type="CDD" id="cd03411">
    <property type="entry name" value="Ferrochelatase_N"/>
    <property type="match status" value="1"/>
</dbReference>
<dbReference type="InterPro" id="IPR033659">
    <property type="entry name" value="Ferrochelatase_N"/>
</dbReference>
<keyword evidence="10" id="KW-1185">Reference proteome</keyword>
<accession>A0ABW2QNS2</accession>
<gene>
    <name evidence="7 9" type="primary">hemH</name>
    <name evidence="9" type="ORF">ACFQPB_19520</name>
</gene>
<evidence type="ECO:0000256" key="4">
    <source>
        <dbReference type="ARBA" id="ARBA00023239"/>
    </source>
</evidence>
<dbReference type="SUPFAM" id="SSF53800">
    <property type="entry name" value="Chelatase"/>
    <property type="match status" value="1"/>
</dbReference>
<evidence type="ECO:0000313" key="10">
    <source>
        <dbReference type="Proteomes" id="UP001596501"/>
    </source>
</evidence>
<dbReference type="EC" id="4.98.1.1" evidence="7 8"/>
<evidence type="ECO:0000256" key="1">
    <source>
        <dbReference type="ARBA" id="ARBA00007718"/>
    </source>
</evidence>
<comment type="function">
    <text evidence="7 8">Catalyzes the ferrous insertion into protoporphyrin IX.</text>
</comment>
<dbReference type="CDD" id="cd00419">
    <property type="entry name" value="Ferrochelatase_C"/>
    <property type="match status" value="1"/>
</dbReference>
<evidence type="ECO:0000256" key="3">
    <source>
        <dbReference type="ARBA" id="ARBA00023133"/>
    </source>
</evidence>
<comment type="pathway">
    <text evidence="7 8">Porphyrin-containing compound metabolism; protoheme biosynthesis; protoheme from protoporphyrin-IX: step 1/1.</text>
</comment>
<dbReference type="Proteomes" id="UP001596501">
    <property type="component" value="Unassembled WGS sequence"/>
</dbReference>
<comment type="similarity">
    <text evidence="1 7 8">Belongs to the ferrochelatase family.</text>
</comment>
<dbReference type="InterPro" id="IPR001015">
    <property type="entry name" value="Ferrochelatase"/>
</dbReference>
<keyword evidence="7 8" id="KW-0963">Cytoplasm</keyword>
<dbReference type="HAMAP" id="MF_00323">
    <property type="entry name" value="Ferrochelatase"/>
    <property type="match status" value="1"/>
</dbReference>
<proteinExistence type="inferred from homology"/>
<dbReference type="NCBIfam" id="TIGR00109">
    <property type="entry name" value="hemH"/>
    <property type="match status" value="1"/>
</dbReference>
<keyword evidence="3 7" id="KW-0350">Heme biosynthesis</keyword>
<dbReference type="PROSITE" id="PS00534">
    <property type="entry name" value="FERROCHELATASE"/>
    <property type="match status" value="1"/>
</dbReference>
<dbReference type="PANTHER" id="PTHR11108:SF1">
    <property type="entry name" value="FERROCHELATASE, MITOCHONDRIAL"/>
    <property type="match status" value="1"/>
</dbReference>
<dbReference type="Gene3D" id="3.40.50.1400">
    <property type="match status" value="2"/>
</dbReference>
<sequence length="363" mass="40673">MPFRPEPPYTHGQPAKTAILLCNLGTPDEATAPAVRRYLAEFLGDARVVEIPKPLWWLILHGVILRVRPAKSAAKYASIWTAEGSPLKVWTEKQTTLLRGFLGEKGHKVEVRYAMRYGNPSIASQLDALKAEGATRILIVPMYPQYSGTTTASVMDAVYDWGKRVRHLPELRFVNRYHDDPGYIAALAASVRAHWMAHGQPEKLVMSFHGVPERTLRLGDPYHCECHKTGRLLAEALGLTKDRYVVTFQSRFGKAKWLEPYTEPTLIALGQQGVKRVDVMCPGFTSDCLETLEEINMEAREAFLHAGGEQFNYIPCLNDRNEWIRALADLSEQHLAGWPTRVTPDEAAARDSLARAKAMGAVR</sequence>
<evidence type="ECO:0000256" key="6">
    <source>
        <dbReference type="ARBA" id="ARBA00024536"/>
    </source>
</evidence>
<feature type="binding site" evidence="7">
    <location>
        <position position="209"/>
    </location>
    <ligand>
        <name>Fe(2+)</name>
        <dbReference type="ChEBI" id="CHEBI:29033"/>
    </ligand>
</feature>
<reference evidence="10" key="1">
    <citation type="journal article" date="2019" name="Int. J. Syst. Evol. Microbiol.">
        <title>The Global Catalogue of Microorganisms (GCM) 10K type strain sequencing project: providing services to taxonomists for standard genome sequencing and annotation.</title>
        <authorList>
            <consortium name="The Broad Institute Genomics Platform"/>
            <consortium name="The Broad Institute Genome Sequencing Center for Infectious Disease"/>
            <person name="Wu L."/>
            <person name="Ma J."/>
        </authorList>
    </citation>
    <scope>NUCLEOTIDE SEQUENCE [LARGE SCALE GENOMIC DNA]</scope>
    <source>
        <strain evidence="10">CGMCC 1.12371</strain>
    </source>
</reference>
<dbReference type="Pfam" id="PF00762">
    <property type="entry name" value="Ferrochelatase"/>
    <property type="match status" value="1"/>
</dbReference>
<evidence type="ECO:0000256" key="8">
    <source>
        <dbReference type="RuleBase" id="RU000607"/>
    </source>
</evidence>
<comment type="catalytic activity">
    <reaction evidence="6">
        <text>Fe-coproporphyrin III + 2 H(+) = coproporphyrin III + Fe(2+)</text>
        <dbReference type="Rhea" id="RHEA:49572"/>
        <dbReference type="ChEBI" id="CHEBI:15378"/>
        <dbReference type="ChEBI" id="CHEBI:29033"/>
        <dbReference type="ChEBI" id="CHEBI:68438"/>
        <dbReference type="ChEBI" id="CHEBI:131725"/>
        <dbReference type="EC" id="4.99.1.9"/>
    </reaction>
    <physiologicalReaction direction="right-to-left" evidence="6">
        <dbReference type="Rhea" id="RHEA:49574"/>
    </physiologicalReaction>
</comment>
<feature type="binding site" evidence="7">
    <location>
        <position position="290"/>
    </location>
    <ligand>
        <name>Fe(2+)</name>
        <dbReference type="ChEBI" id="CHEBI:29033"/>
    </ligand>
</feature>
<name>A0ABW2QNS2_9BURK</name>
<comment type="subcellular location">
    <subcellularLocation>
        <location evidence="7 8">Cytoplasm</location>
    </subcellularLocation>
</comment>
<dbReference type="InterPro" id="IPR019772">
    <property type="entry name" value="Ferrochelatase_AS"/>
</dbReference>
<dbReference type="InterPro" id="IPR033644">
    <property type="entry name" value="Ferrochelatase_C"/>
</dbReference>
<keyword evidence="4 7" id="KW-0456">Lyase</keyword>
<keyword evidence="7" id="KW-0479">Metal-binding</keyword>
<evidence type="ECO:0000256" key="5">
    <source>
        <dbReference type="ARBA" id="ARBA00023244"/>
    </source>
</evidence>
<organism evidence="9 10">
    <name type="scientific">Hydrogenophaga atypica</name>
    <dbReference type="NCBI Taxonomy" id="249409"/>
    <lineage>
        <taxon>Bacteria</taxon>
        <taxon>Pseudomonadati</taxon>
        <taxon>Pseudomonadota</taxon>
        <taxon>Betaproteobacteria</taxon>
        <taxon>Burkholderiales</taxon>
        <taxon>Comamonadaceae</taxon>
        <taxon>Hydrogenophaga</taxon>
    </lineage>
</organism>
<evidence type="ECO:0000313" key="9">
    <source>
        <dbReference type="EMBL" id="MFC7411056.1"/>
    </source>
</evidence>
<evidence type="ECO:0000256" key="7">
    <source>
        <dbReference type="HAMAP-Rule" id="MF_00323"/>
    </source>
</evidence>
<dbReference type="PANTHER" id="PTHR11108">
    <property type="entry name" value="FERROCHELATASE"/>
    <property type="match status" value="1"/>
</dbReference>
<comment type="caution">
    <text evidence="9">The sequence shown here is derived from an EMBL/GenBank/DDBJ whole genome shotgun (WGS) entry which is preliminary data.</text>
</comment>
<dbReference type="RefSeq" id="WP_382226897.1">
    <property type="nucleotide sequence ID" value="NZ_JBHTCA010000023.1"/>
</dbReference>
<evidence type="ECO:0000256" key="2">
    <source>
        <dbReference type="ARBA" id="ARBA00023004"/>
    </source>
</evidence>
<dbReference type="EMBL" id="JBHTCA010000023">
    <property type="protein sequence ID" value="MFC7411056.1"/>
    <property type="molecule type" value="Genomic_DNA"/>
</dbReference>
<protein>
    <recommendedName>
        <fullName evidence="7 8">Ferrochelatase</fullName>
        <ecNumber evidence="7 8">4.98.1.1</ecNumber>
    </recommendedName>
    <alternativeName>
        <fullName evidence="7">Heme synthase</fullName>
    </alternativeName>
    <alternativeName>
        <fullName evidence="7">Protoheme ferro-lyase</fullName>
    </alternativeName>
</protein>